<protein>
    <submittedName>
        <fullName evidence="3">Glycosidase</fullName>
    </submittedName>
</protein>
<organism evidence="3 4">
    <name type="scientific">Pseudarcicella hirudinis</name>
    <dbReference type="NCBI Taxonomy" id="1079859"/>
    <lineage>
        <taxon>Bacteria</taxon>
        <taxon>Pseudomonadati</taxon>
        <taxon>Bacteroidota</taxon>
        <taxon>Cytophagia</taxon>
        <taxon>Cytophagales</taxon>
        <taxon>Flectobacillaceae</taxon>
        <taxon>Pseudarcicella</taxon>
    </lineage>
</organism>
<evidence type="ECO:0000256" key="1">
    <source>
        <dbReference type="SAM" id="SignalP"/>
    </source>
</evidence>
<name>A0A1I5UY39_9BACT</name>
<dbReference type="InterPro" id="IPR006048">
    <property type="entry name" value="A-amylase/branching_C"/>
</dbReference>
<dbReference type="InterPro" id="IPR006047">
    <property type="entry name" value="GH13_cat_dom"/>
</dbReference>
<dbReference type="GO" id="GO:0009313">
    <property type="term" value="P:oligosaccharide catabolic process"/>
    <property type="evidence" value="ECO:0007669"/>
    <property type="project" value="TreeGrafter"/>
</dbReference>
<dbReference type="PANTHER" id="PTHR10357">
    <property type="entry name" value="ALPHA-AMYLASE FAMILY MEMBER"/>
    <property type="match status" value="1"/>
</dbReference>
<feature type="signal peptide" evidence="1">
    <location>
        <begin position="1"/>
        <end position="23"/>
    </location>
</feature>
<dbReference type="RefSeq" id="WP_229632956.1">
    <property type="nucleotide sequence ID" value="NZ_FOXH01000008.1"/>
</dbReference>
<evidence type="ECO:0000313" key="3">
    <source>
        <dbReference type="EMBL" id="SFQ00151.1"/>
    </source>
</evidence>
<dbReference type="STRING" id="1079859.SAMN04515674_108111"/>
<feature type="chain" id="PRO_5011728211" evidence="1">
    <location>
        <begin position="24"/>
        <end position="693"/>
    </location>
</feature>
<dbReference type="SMART" id="SM00642">
    <property type="entry name" value="Aamy"/>
    <property type="match status" value="1"/>
</dbReference>
<dbReference type="SUPFAM" id="SSF51445">
    <property type="entry name" value="(Trans)glycosidases"/>
    <property type="match status" value="1"/>
</dbReference>
<dbReference type="PANTHER" id="PTHR10357:SF205">
    <property type="entry name" value="O-GLYCOSYL HYDROLASE FAMILY 13"/>
    <property type="match status" value="1"/>
</dbReference>
<dbReference type="Gene3D" id="3.20.20.80">
    <property type="entry name" value="Glycosidases"/>
    <property type="match status" value="2"/>
</dbReference>
<dbReference type="Pfam" id="PF00128">
    <property type="entry name" value="Alpha-amylase"/>
    <property type="match status" value="1"/>
</dbReference>
<evidence type="ECO:0000259" key="2">
    <source>
        <dbReference type="SMART" id="SM00642"/>
    </source>
</evidence>
<dbReference type="GO" id="GO:0004556">
    <property type="term" value="F:alpha-amylase activity"/>
    <property type="evidence" value="ECO:0007669"/>
    <property type="project" value="TreeGrafter"/>
</dbReference>
<keyword evidence="4" id="KW-1185">Reference proteome</keyword>
<dbReference type="SUPFAM" id="SSF51011">
    <property type="entry name" value="Glycosyl hydrolase domain"/>
    <property type="match status" value="1"/>
</dbReference>
<feature type="domain" description="Glycosyl hydrolase family 13 catalytic" evidence="2">
    <location>
        <begin position="133"/>
        <end position="582"/>
    </location>
</feature>
<dbReference type="Proteomes" id="UP000199306">
    <property type="component" value="Unassembled WGS sequence"/>
</dbReference>
<dbReference type="Pfam" id="PF02806">
    <property type="entry name" value="Alpha-amylase_C"/>
    <property type="match status" value="1"/>
</dbReference>
<keyword evidence="1" id="KW-0732">Signal</keyword>
<dbReference type="CDD" id="cd11349">
    <property type="entry name" value="AmyAc_3"/>
    <property type="match status" value="1"/>
</dbReference>
<keyword evidence="3" id="KW-0378">Hydrolase</keyword>
<dbReference type="GO" id="GO:0043169">
    <property type="term" value="F:cation binding"/>
    <property type="evidence" value="ECO:0007669"/>
    <property type="project" value="InterPro"/>
</dbReference>
<dbReference type="InterPro" id="IPR017853">
    <property type="entry name" value="GH"/>
</dbReference>
<dbReference type="EMBL" id="FOXH01000008">
    <property type="protein sequence ID" value="SFQ00151.1"/>
    <property type="molecule type" value="Genomic_DNA"/>
</dbReference>
<sequence length="693" mass="79071">MTKNTFKNIILFVALLLQQMIYAQLKSESPKGENLIKSHKKIANSFNDTSVTGEKVKKNGKVILKSGTSKKVSQIDSAIVNDSTEIFSDIVKVKPINPDKKRTPKVIPAVQKSEKKTRPKSMKLRNDKIVVYQMMFHLWGNKNTTNKMNGSAAENGVTKFSDINTKALSELKKFGYSHLYMTGLIEHATMEDLTAFGIPKDHPDVVKGRCGSPFAIKDYYDVNPFFAEKPENRMAEFEAMLARVHKAGLKLVMDFVPNHVARVYHSDMKPKGIKDFGVSDDTSVSFNAQNNFYYLPNTEFKIPDGVNSPVKADKPYSESPAKASGNDVFSAHPGIDDWFETVKLNYGVDIQDHRRTHFDPIPSTWLKMTQILEYWTKKGVDGFRCDMAEMVPVEFWAYAIPKTKKLNPNLVFIAEIYNPNEYHNYINVGKFDYLYDKVGLYDGLRRLVEQKPEATVEDITRVWQNESGDISEHMLRFLENHDEHRINTPSFAKGNPFAVIPAMVVTATLHTGPLMIYFGQEVGEKANDKEGFNQADDRTSMFDFWGVPAHQAWMNGGKFDGGLLTDEQKELRAFYGNLIKFTNSSEAIREGGFYDLQYVQDERYDRKKVYSYIRYSDNQKLLIICNFDFSKEQNLNIQIPEGAWNAMELNPKNKYTLKGVYDQKSRIVIESEKAIPVTLAPNSVKIFEISEKK</sequence>
<reference evidence="3 4" key="1">
    <citation type="submission" date="2016-10" db="EMBL/GenBank/DDBJ databases">
        <authorList>
            <person name="de Groot N.N."/>
        </authorList>
    </citation>
    <scope>NUCLEOTIDE SEQUENCE [LARGE SCALE GENOMIC DNA]</scope>
    <source>
        <strain evidence="4">E92,LMG 26720,CCM 7988</strain>
    </source>
</reference>
<proteinExistence type="predicted"/>
<evidence type="ECO:0000313" key="4">
    <source>
        <dbReference type="Proteomes" id="UP000199306"/>
    </source>
</evidence>
<gene>
    <name evidence="3" type="ORF">SAMN04515674_108111</name>
</gene>
<accession>A0A1I5UY39</accession>
<keyword evidence="3" id="KW-0326">Glycosidase</keyword>
<dbReference type="AlphaFoldDB" id="A0A1I5UY39"/>